<comment type="caution">
    <text evidence="3">The sequence shown here is derived from an EMBL/GenBank/DDBJ whole genome shotgun (WGS) entry which is preliminary data.</text>
</comment>
<evidence type="ECO:0000313" key="3">
    <source>
        <dbReference type="EMBL" id="GAN52979.1"/>
    </source>
</evidence>
<evidence type="ECO:0000256" key="1">
    <source>
        <dbReference type="SAM" id="Phobius"/>
    </source>
</evidence>
<evidence type="ECO:0000259" key="2">
    <source>
        <dbReference type="Pfam" id="PF20072"/>
    </source>
</evidence>
<keyword evidence="1" id="KW-0472">Membrane</keyword>
<protein>
    <recommendedName>
        <fullName evidence="2">DUF6468 domain-containing protein</fullName>
    </recommendedName>
</protein>
<dbReference type="Pfam" id="PF20072">
    <property type="entry name" value="DUF6468"/>
    <property type="match status" value="1"/>
</dbReference>
<name>A0A0D6MH55_9PROT</name>
<dbReference type="STRING" id="1231623.Tasa_004_044"/>
<keyword evidence="1" id="KW-0812">Transmembrane</keyword>
<dbReference type="OrthoDB" id="7218767at2"/>
<feature type="transmembrane region" description="Helical" evidence="1">
    <location>
        <begin position="6"/>
        <end position="27"/>
    </location>
</feature>
<reference evidence="3 4" key="1">
    <citation type="submission" date="2012-10" db="EMBL/GenBank/DDBJ databases">
        <title>Genome sequencing of Tanticharoenia sakaeratensis NBRC 103193.</title>
        <authorList>
            <person name="Azuma Y."/>
            <person name="Hadano H."/>
            <person name="Hirakawa H."/>
            <person name="Matsushita K."/>
        </authorList>
    </citation>
    <scope>NUCLEOTIDE SEQUENCE [LARGE SCALE GENOMIC DNA]</scope>
    <source>
        <strain evidence="3 4">NBRC 103193</strain>
    </source>
</reference>
<accession>A0A0D6MH55</accession>
<keyword evidence="4" id="KW-1185">Reference proteome</keyword>
<dbReference type="Proteomes" id="UP000032679">
    <property type="component" value="Unassembled WGS sequence"/>
</dbReference>
<dbReference type="AlphaFoldDB" id="A0A0D6MH55"/>
<keyword evidence="1" id="KW-1133">Transmembrane helix</keyword>
<feature type="domain" description="DUF6468" evidence="2">
    <location>
        <begin position="33"/>
        <end position="108"/>
    </location>
</feature>
<proteinExistence type="predicted"/>
<dbReference type="InterPro" id="IPR045531">
    <property type="entry name" value="DUF6468"/>
</dbReference>
<evidence type="ECO:0000313" key="4">
    <source>
        <dbReference type="Proteomes" id="UP000032679"/>
    </source>
</evidence>
<gene>
    <name evidence="3" type="ORF">Tasa_004_044</name>
</gene>
<dbReference type="EMBL" id="BALE01000004">
    <property type="protein sequence ID" value="GAN52979.1"/>
    <property type="molecule type" value="Genomic_DNA"/>
</dbReference>
<sequence length="155" mass="16824">MDVMELTVDLILSALLMVSIGLSVYLARALARLRRDRVELSNLIESLNVSSTQAHQGIDHLRQTADLVGRQLGKTVEQARALRVELADLSERADRVAGRLEQGLQPTRFVPATATDLPSAPRALSVPGPALSSDHAIGKSAAERDLIRALRMRQG</sequence>
<organism evidence="3 4">
    <name type="scientific">Tanticharoenia sakaeratensis NBRC 103193</name>
    <dbReference type="NCBI Taxonomy" id="1231623"/>
    <lineage>
        <taxon>Bacteria</taxon>
        <taxon>Pseudomonadati</taxon>
        <taxon>Pseudomonadota</taxon>
        <taxon>Alphaproteobacteria</taxon>
        <taxon>Acetobacterales</taxon>
        <taxon>Acetobacteraceae</taxon>
        <taxon>Tanticharoenia</taxon>
    </lineage>
</organism>